<dbReference type="InterPro" id="IPR032675">
    <property type="entry name" value="LRR_dom_sf"/>
</dbReference>
<proteinExistence type="predicted"/>
<dbReference type="Proteomes" id="UP000757232">
    <property type="component" value="Unassembled WGS sequence"/>
</dbReference>
<protein>
    <recommendedName>
        <fullName evidence="4">F-box domain-containing protein</fullName>
    </recommendedName>
</protein>
<accession>A0A9Q5N0T8</accession>
<dbReference type="AlphaFoldDB" id="A0A9Q5N0T8"/>
<evidence type="ECO:0000313" key="2">
    <source>
        <dbReference type="EMBL" id="OCB85877.1"/>
    </source>
</evidence>
<name>A0A9Q5N0T8_SANBA</name>
<comment type="caution">
    <text evidence="2">The sequence shown here is derived from an EMBL/GenBank/DDBJ whole genome shotgun (WGS) entry which is preliminary data.</text>
</comment>
<dbReference type="Gene3D" id="3.80.10.10">
    <property type="entry name" value="Ribonuclease Inhibitor"/>
    <property type="match status" value="1"/>
</dbReference>
<evidence type="ECO:0008006" key="4">
    <source>
        <dbReference type="Google" id="ProtNLM"/>
    </source>
</evidence>
<sequence length="507" mass="56971">MTLANGQLRSKSGYLPTEVLSTIFQECLELDKLDCTIPDPHQAPLVLTWVCRLWRSIALNTHRLWAGVMFIREASRVDDSTRLLELWMERSGALPFGVRFANIMREGELVLSLTGRLEENSPQTDGLKTFIDTLLKCRKRWRVLEIVLPEISLAAPLLQAITQDTQVLEYVCISLQYLDLNEEPSIYDFSGNRSLKSVRLITPLVLPLSSGNEAFINLTILELHFCASIQDVLTWIDMAPNLTHLLVRFFMTGARRVPPSARRDRPLPFLTSLELTCFAANPDADDPGLLLDMLELPELTELEIELSHLFDSLDWPHAKNLLVRSGASLLSLSISGTPMSDRDVVECLRLSPELESFKCEIMTDEILRALTPRLVSESGEAGSVPTLEERMATDSTTDGKSIDNDQTTNNPDSGSGDASKYIAMCPNFEFFEASDVDGCSLQVLYEMMSSRCDEVYQDIQGYVDMSSVWPTPQEFKTLQSIVLPCDPLYSTLSHPLILEGLERTMYF</sequence>
<dbReference type="EMBL" id="LNZH02000206">
    <property type="protein sequence ID" value="OCB85877.1"/>
    <property type="molecule type" value="Genomic_DNA"/>
</dbReference>
<dbReference type="SUPFAM" id="SSF52047">
    <property type="entry name" value="RNI-like"/>
    <property type="match status" value="1"/>
</dbReference>
<feature type="region of interest" description="Disordered" evidence="1">
    <location>
        <begin position="378"/>
        <end position="416"/>
    </location>
</feature>
<dbReference type="OrthoDB" id="3221235at2759"/>
<gene>
    <name evidence="2" type="ORF">A7U60_g7009</name>
</gene>
<evidence type="ECO:0000256" key="1">
    <source>
        <dbReference type="SAM" id="MobiDB-lite"/>
    </source>
</evidence>
<feature type="compositionally biased region" description="Polar residues" evidence="1">
    <location>
        <begin position="393"/>
        <end position="413"/>
    </location>
</feature>
<evidence type="ECO:0000313" key="3">
    <source>
        <dbReference type="Proteomes" id="UP000757232"/>
    </source>
</evidence>
<reference evidence="2" key="1">
    <citation type="submission" date="2016-06" db="EMBL/GenBank/DDBJ databases">
        <title>Draft Genome sequence of the fungus Inonotus baumii.</title>
        <authorList>
            <person name="Zhu H."/>
            <person name="Lin W."/>
        </authorList>
    </citation>
    <scope>NUCLEOTIDE SEQUENCE</scope>
    <source>
        <strain evidence="2">821</strain>
    </source>
</reference>
<keyword evidence="3" id="KW-1185">Reference proteome</keyword>
<organism evidence="2 3">
    <name type="scientific">Sanghuangporus baumii</name>
    <name type="common">Phellinus baumii</name>
    <dbReference type="NCBI Taxonomy" id="108892"/>
    <lineage>
        <taxon>Eukaryota</taxon>
        <taxon>Fungi</taxon>
        <taxon>Dikarya</taxon>
        <taxon>Basidiomycota</taxon>
        <taxon>Agaricomycotina</taxon>
        <taxon>Agaricomycetes</taxon>
        <taxon>Hymenochaetales</taxon>
        <taxon>Hymenochaetaceae</taxon>
        <taxon>Sanghuangporus</taxon>
    </lineage>
</organism>